<dbReference type="AlphaFoldDB" id="A0A813VP94"/>
<evidence type="ECO:0000313" key="10">
    <source>
        <dbReference type="EMBL" id="CAF0841490.1"/>
    </source>
</evidence>
<dbReference type="GO" id="GO:0045944">
    <property type="term" value="P:positive regulation of transcription by RNA polymerase II"/>
    <property type="evidence" value="ECO:0007669"/>
    <property type="project" value="TreeGrafter"/>
</dbReference>
<keyword evidence="8" id="KW-0539">Nucleus</keyword>
<feature type="domain" description="Nuclear receptor" evidence="9">
    <location>
        <begin position="124"/>
        <end position="200"/>
    </location>
</feature>
<dbReference type="GO" id="GO:0000978">
    <property type="term" value="F:RNA polymerase II cis-regulatory region sequence-specific DNA binding"/>
    <property type="evidence" value="ECO:0007669"/>
    <property type="project" value="TreeGrafter"/>
</dbReference>
<dbReference type="EMBL" id="CAJNOQ010000815">
    <property type="protein sequence ID" value="CAF0841490.1"/>
    <property type="molecule type" value="Genomic_DNA"/>
</dbReference>
<gene>
    <name evidence="10" type="ORF">GPM918_LOCUS5589</name>
    <name evidence="11" type="ORF">SRO942_LOCUS5589</name>
</gene>
<dbReference type="GO" id="GO:0030154">
    <property type="term" value="P:cell differentiation"/>
    <property type="evidence" value="ECO:0007669"/>
    <property type="project" value="TreeGrafter"/>
</dbReference>
<evidence type="ECO:0000256" key="8">
    <source>
        <dbReference type="ARBA" id="ARBA00023242"/>
    </source>
</evidence>
<keyword evidence="12" id="KW-1185">Reference proteome</keyword>
<dbReference type="OrthoDB" id="6352325at2759"/>
<keyword evidence="6" id="KW-0804">Transcription</keyword>
<keyword evidence="5" id="KW-0238">DNA-binding</keyword>
<keyword evidence="3" id="KW-0862">Zinc</keyword>
<accession>A0A813VP94</accession>
<dbReference type="PANTHER" id="PTHR24082">
    <property type="entry name" value="NUCLEAR HORMONE RECEPTOR"/>
    <property type="match status" value="1"/>
</dbReference>
<evidence type="ECO:0000256" key="4">
    <source>
        <dbReference type="ARBA" id="ARBA00023015"/>
    </source>
</evidence>
<evidence type="ECO:0000313" key="11">
    <source>
        <dbReference type="EMBL" id="CAF3628859.1"/>
    </source>
</evidence>
<dbReference type="PRINTS" id="PR00047">
    <property type="entry name" value="STROIDFINGER"/>
</dbReference>
<evidence type="ECO:0000313" key="12">
    <source>
        <dbReference type="Proteomes" id="UP000663829"/>
    </source>
</evidence>
<reference evidence="10" key="1">
    <citation type="submission" date="2021-02" db="EMBL/GenBank/DDBJ databases">
        <authorList>
            <person name="Nowell W R."/>
        </authorList>
    </citation>
    <scope>NUCLEOTIDE SEQUENCE</scope>
</reference>
<evidence type="ECO:0000256" key="2">
    <source>
        <dbReference type="ARBA" id="ARBA00022771"/>
    </source>
</evidence>
<keyword evidence="7" id="KW-0675">Receptor</keyword>
<protein>
    <recommendedName>
        <fullName evidence="9">Nuclear receptor domain-containing protein</fullName>
    </recommendedName>
</protein>
<evidence type="ECO:0000259" key="9">
    <source>
        <dbReference type="PROSITE" id="PS51030"/>
    </source>
</evidence>
<dbReference type="Proteomes" id="UP000681722">
    <property type="component" value="Unassembled WGS sequence"/>
</dbReference>
<dbReference type="InterPro" id="IPR050234">
    <property type="entry name" value="Nuclear_hormone_rcpt_NR1"/>
</dbReference>
<dbReference type="InterPro" id="IPR001628">
    <property type="entry name" value="Znf_hrmn_rcpt"/>
</dbReference>
<name>A0A813VP94_9BILA</name>
<keyword evidence="1" id="KW-0479">Metal-binding</keyword>
<evidence type="ECO:0000256" key="6">
    <source>
        <dbReference type="ARBA" id="ARBA00023163"/>
    </source>
</evidence>
<proteinExistence type="predicted"/>
<evidence type="ECO:0000256" key="3">
    <source>
        <dbReference type="ARBA" id="ARBA00022833"/>
    </source>
</evidence>
<dbReference type="SMART" id="SM00399">
    <property type="entry name" value="ZnF_C4"/>
    <property type="match status" value="1"/>
</dbReference>
<dbReference type="PROSITE" id="PS51030">
    <property type="entry name" value="NUCLEAR_REC_DBD_2"/>
    <property type="match status" value="1"/>
</dbReference>
<keyword evidence="2" id="KW-0863">Zinc-finger</keyword>
<comment type="caution">
    <text evidence="10">The sequence shown here is derived from an EMBL/GenBank/DDBJ whole genome shotgun (WGS) entry which is preliminary data.</text>
</comment>
<keyword evidence="4" id="KW-0805">Transcription regulation</keyword>
<evidence type="ECO:0000256" key="5">
    <source>
        <dbReference type="ARBA" id="ARBA00023125"/>
    </source>
</evidence>
<evidence type="ECO:0000256" key="7">
    <source>
        <dbReference type="ARBA" id="ARBA00023170"/>
    </source>
</evidence>
<dbReference type="GO" id="GO:0004879">
    <property type="term" value="F:nuclear receptor activity"/>
    <property type="evidence" value="ECO:0007669"/>
    <property type="project" value="TreeGrafter"/>
</dbReference>
<dbReference type="InterPro" id="IPR013088">
    <property type="entry name" value="Znf_NHR/GATA"/>
</dbReference>
<dbReference type="GO" id="GO:0008270">
    <property type="term" value="F:zinc ion binding"/>
    <property type="evidence" value="ECO:0007669"/>
    <property type="project" value="UniProtKB-KW"/>
</dbReference>
<dbReference type="GO" id="GO:0000122">
    <property type="term" value="P:negative regulation of transcription by RNA polymerase II"/>
    <property type="evidence" value="ECO:0007669"/>
    <property type="project" value="TreeGrafter"/>
</dbReference>
<sequence>MNRKRESDDLTNLNETKKNKLHIISDDRETVDRSKLLMTTSGDSNDGLLQRFDTSLTPSSNGSALNERSLLNLAIISKLVNQTVPCNRKRRPRILNNANINAVISLNNTTLAQESVTVNRKKSDLLCVVCSGQAHGYNFDAISCESCKAFFRRNALVSLERLKCRRDDLCEITTETRRRCKSCRLKKCFSVGMRKEWILTEEEKQNKKRRIEENRRLRISNDLNQDNQYQLDEKRISNMSNHETVTSSPHVELYEEKQDQLSSTSNLDILINVQIAYCQCFKLNTTEDSLPLYPLTKKLTAICQILNVKNITALRLINFYKKMREFQLCAEEDKVTLIKYNLPCIFFVHAVLGYDPLLDRYNEDTKHHIDGRDILLSHGLETYSKITKLMTTLRSIVELDQIIVQLALVIMLFCKGFSASQTVEPILTDPLKVFRAQNLYIERLWRFLDDRFGDKTATTIFTKLITQCLVIQIISRDTRSDIVEKVNPYDVSPIMRSIMQLS</sequence>
<evidence type="ECO:0000256" key="1">
    <source>
        <dbReference type="ARBA" id="ARBA00022723"/>
    </source>
</evidence>
<dbReference type="SUPFAM" id="SSF57716">
    <property type="entry name" value="Glucocorticoid receptor-like (DNA-binding domain)"/>
    <property type="match status" value="1"/>
</dbReference>
<dbReference type="Gene3D" id="1.10.565.10">
    <property type="entry name" value="Retinoid X Receptor"/>
    <property type="match status" value="1"/>
</dbReference>
<dbReference type="EMBL" id="CAJOBC010000815">
    <property type="protein sequence ID" value="CAF3628859.1"/>
    <property type="molecule type" value="Genomic_DNA"/>
</dbReference>
<dbReference type="Pfam" id="PF00105">
    <property type="entry name" value="zf-C4"/>
    <property type="match status" value="1"/>
</dbReference>
<dbReference type="InterPro" id="IPR035500">
    <property type="entry name" value="NHR-like_dom_sf"/>
</dbReference>
<dbReference type="Gene3D" id="3.30.50.10">
    <property type="entry name" value="Erythroid Transcription Factor GATA-1, subunit A"/>
    <property type="match status" value="1"/>
</dbReference>
<organism evidence="10 12">
    <name type="scientific">Didymodactylos carnosus</name>
    <dbReference type="NCBI Taxonomy" id="1234261"/>
    <lineage>
        <taxon>Eukaryota</taxon>
        <taxon>Metazoa</taxon>
        <taxon>Spiralia</taxon>
        <taxon>Gnathifera</taxon>
        <taxon>Rotifera</taxon>
        <taxon>Eurotatoria</taxon>
        <taxon>Bdelloidea</taxon>
        <taxon>Philodinida</taxon>
        <taxon>Philodinidae</taxon>
        <taxon>Didymodactylos</taxon>
    </lineage>
</organism>
<dbReference type="Proteomes" id="UP000663829">
    <property type="component" value="Unassembled WGS sequence"/>
</dbReference>
<dbReference type="PANTHER" id="PTHR24082:SF283">
    <property type="entry name" value="NUCLEAR HORMONE RECEPTOR HR96"/>
    <property type="match status" value="1"/>
</dbReference>
<dbReference type="SUPFAM" id="SSF48508">
    <property type="entry name" value="Nuclear receptor ligand-binding domain"/>
    <property type="match status" value="1"/>
</dbReference>